<name>A0ACC6CAR9_9BURK</name>
<protein>
    <submittedName>
        <fullName evidence="1">Uncharacterized protein</fullName>
    </submittedName>
</protein>
<proteinExistence type="predicted"/>
<evidence type="ECO:0000313" key="1">
    <source>
        <dbReference type="EMBL" id="MCY4745516.1"/>
    </source>
</evidence>
<dbReference type="EMBL" id="JAPPUY010000002">
    <property type="protein sequence ID" value="MCY4745516.1"/>
    <property type="molecule type" value="Genomic_DNA"/>
</dbReference>
<comment type="caution">
    <text evidence="1">The sequence shown here is derived from an EMBL/GenBank/DDBJ whole genome shotgun (WGS) entry which is preliminary data.</text>
</comment>
<dbReference type="Proteomes" id="UP001076464">
    <property type="component" value="Unassembled WGS sequence"/>
</dbReference>
<sequence>MHTSHNLLRRARMRLLGLAALAALAAPPGQAAEPRLQAITLHASGTPAGDAGTGVTLLGLPELERTLLRERLALALGRPLQPALVEALVTEVNRQLQLAGQAFAVASVPDQDVAAGRLRIEVTRGRLQRLAVDGAADAAAIEQQFDALRAAPVLDADALQDTLAWLDRAQPGRRSVARYSPGDAPGAVAMALQVQEPARLGFSAGADNTGSAVTGETRLSAGLALRRLLGHQDQVQLRLSADPDFRHARSWQLGYQLGLPWRHLLSVNASGGRIRGRMPEPLALSGGSSGVSLRYEIPLRLSGTWTDSLQLGLDRKRSDNNLLFSETPVTQTLTTIGQWVLGYSAQRPDAWGSTQLQAQLIVSPGGMFAHGDDAAFDATRPGARARYRIWQLQLERSTPLGSSTWLAQLALQQANANLLGSEQLSGGGVASVRGFREGAAFGDSGWTWRNELRLPALAAPGGWALTPLLLADAAALRVHAPQPGEPARRYLGSAGLGLVVSGPQQLSLQLQWARRIKSGLSAQAQGGDRLHLSLQWSGG</sequence>
<reference evidence="1" key="1">
    <citation type="submission" date="2022-08" db="EMBL/GenBank/DDBJ databases">
        <title>Genome sequencing of Pelomonas sp. UHG3.</title>
        <authorList>
            <person name="So Y."/>
        </authorList>
    </citation>
    <scope>NUCLEOTIDE SEQUENCE</scope>
    <source>
        <strain evidence="1">UHG3</strain>
    </source>
</reference>
<evidence type="ECO:0000313" key="2">
    <source>
        <dbReference type="Proteomes" id="UP001076464"/>
    </source>
</evidence>
<accession>A0ACC6CAR9</accession>
<gene>
    <name evidence="1" type="ORF">NYO99_11085</name>
</gene>
<organism evidence="1 2">
    <name type="scientific">Roseateles hydrophilus</name>
    <dbReference type="NCBI Taxonomy" id="2975054"/>
    <lineage>
        <taxon>Bacteria</taxon>
        <taxon>Pseudomonadati</taxon>
        <taxon>Pseudomonadota</taxon>
        <taxon>Betaproteobacteria</taxon>
        <taxon>Burkholderiales</taxon>
        <taxon>Sphaerotilaceae</taxon>
        <taxon>Roseateles</taxon>
    </lineage>
</organism>
<keyword evidence="2" id="KW-1185">Reference proteome</keyword>